<sequence length="263" mass="28979">MDALTLGPFALPWPRVQVALALLVLVGVAEFFARRVDRRLSSWGQGAVWVGLLGARLGFVLENASVYAKDPLAVLYVWQGGFDPLWGILAGGGYTLMTLPKHLWRYALGAALVAGLVAGVFLVRKPPAQEVRLPALTLTTLGGTEVRLSDFRGKPLVLNAWATWCPPCRRELPMMVRLAQENPEVRFAFVSQGEGPLVVKNFLEERGLSPEWVLLDPETRLAQALGVQGLPTTFFFDREGRLVARHLGELSEALLLGYLRVLR</sequence>
<proteinExistence type="predicted"/>
<dbReference type="EMBL" id="JBHLTW010000005">
    <property type="protein sequence ID" value="MFC0594907.1"/>
    <property type="molecule type" value="Genomic_DNA"/>
</dbReference>
<dbReference type="InterPro" id="IPR013766">
    <property type="entry name" value="Thioredoxin_domain"/>
</dbReference>
<keyword evidence="1" id="KW-0472">Membrane</keyword>
<dbReference type="EC" id="2.4.99.-" evidence="3"/>
<dbReference type="Pfam" id="PF01790">
    <property type="entry name" value="LGT"/>
    <property type="match status" value="1"/>
</dbReference>
<evidence type="ECO:0000259" key="2">
    <source>
        <dbReference type="PROSITE" id="PS51352"/>
    </source>
</evidence>
<reference evidence="3 4" key="1">
    <citation type="submission" date="2024-09" db="EMBL/GenBank/DDBJ databases">
        <authorList>
            <person name="Sun Q."/>
            <person name="Mori K."/>
        </authorList>
    </citation>
    <scope>NUCLEOTIDE SEQUENCE [LARGE SCALE GENOMIC DNA]</scope>
    <source>
        <strain evidence="3 4">NCAIM B.02340</strain>
    </source>
</reference>
<dbReference type="PROSITE" id="PS51352">
    <property type="entry name" value="THIOREDOXIN_2"/>
    <property type="match status" value="1"/>
</dbReference>
<keyword evidence="1" id="KW-0812">Transmembrane</keyword>
<keyword evidence="1" id="KW-1133">Transmembrane helix</keyword>
<keyword evidence="3" id="KW-0808">Transferase</keyword>
<protein>
    <submittedName>
        <fullName evidence="3">Prolipoprotein diacylglyceryl transferase family protein</fullName>
        <ecNumber evidence="3">2.4.99.-</ecNumber>
    </submittedName>
</protein>
<dbReference type="PANTHER" id="PTHR42852">
    <property type="entry name" value="THIOL:DISULFIDE INTERCHANGE PROTEIN DSBE"/>
    <property type="match status" value="1"/>
</dbReference>
<evidence type="ECO:0000313" key="4">
    <source>
        <dbReference type="Proteomes" id="UP001589830"/>
    </source>
</evidence>
<dbReference type="InterPro" id="IPR013740">
    <property type="entry name" value="Redoxin"/>
</dbReference>
<dbReference type="InterPro" id="IPR036249">
    <property type="entry name" value="Thioredoxin-like_sf"/>
</dbReference>
<name>A0ABV6PYI6_9DEIN</name>
<feature type="transmembrane region" description="Helical" evidence="1">
    <location>
        <begin position="40"/>
        <end position="61"/>
    </location>
</feature>
<dbReference type="GO" id="GO:0016757">
    <property type="term" value="F:glycosyltransferase activity"/>
    <property type="evidence" value="ECO:0007669"/>
    <property type="project" value="UniProtKB-KW"/>
</dbReference>
<dbReference type="RefSeq" id="WP_188847946.1">
    <property type="nucleotide sequence ID" value="NZ_BMPJ01000026.1"/>
</dbReference>
<dbReference type="Gene3D" id="3.40.30.10">
    <property type="entry name" value="Glutaredoxin"/>
    <property type="match status" value="1"/>
</dbReference>
<evidence type="ECO:0000313" key="3">
    <source>
        <dbReference type="EMBL" id="MFC0594907.1"/>
    </source>
</evidence>
<dbReference type="Pfam" id="PF08534">
    <property type="entry name" value="Redoxin"/>
    <property type="match status" value="1"/>
</dbReference>
<dbReference type="InterPro" id="IPR001640">
    <property type="entry name" value="Lgt"/>
</dbReference>
<comment type="caution">
    <text evidence="3">The sequence shown here is derived from an EMBL/GenBank/DDBJ whole genome shotgun (WGS) entry which is preliminary data.</text>
</comment>
<dbReference type="InterPro" id="IPR050553">
    <property type="entry name" value="Thioredoxin_ResA/DsbE_sf"/>
</dbReference>
<feature type="transmembrane region" description="Helical" evidence="1">
    <location>
        <begin position="103"/>
        <end position="123"/>
    </location>
</feature>
<dbReference type="Proteomes" id="UP001589830">
    <property type="component" value="Unassembled WGS sequence"/>
</dbReference>
<feature type="domain" description="Thioredoxin" evidence="2">
    <location>
        <begin position="127"/>
        <end position="263"/>
    </location>
</feature>
<keyword evidence="4" id="KW-1185">Reference proteome</keyword>
<gene>
    <name evidence="3" type="ORF">ACFFFP_01740</name>
</gene>
<dbReference type="PANTHER" id="PTHR42852:SF13">
    <property type="entry name" value="PROTEIN DIPZ"/>
    <property type="match status" value="1"/>
</dbReference>
<dbReference type="CDD" id="cd02966">
    <property type="entry name" value="TlpA_like_family"/>
    <property type="match status" value="1"/>
</dbReference>
<keyword evidence="3" id="KW-0328">Glycosyltransferase</keyword>
<feature type="transmembrane region" description="Helical" evidence="1">
    <location>
        <begin position="16"/>
        <end position="33"/>
    </location>
</feature>
<accession>A0ABV6PYI6</accession>
<dbReference type="SUPFAM" id="SSF52833">
    <property type="entry name" value="Thioredoxin-like"/>
    <property type="match status" value="1"/>
</dbReference>
<organism evidence="3 4">
    <name type="scientific">Thermus composti</name>
    <dbReference type="NCBI Taxonomy" id="532059"/>
    <lineage>
        <taxon>Bacteria</taxon>
        <taxon>Thermotogati</taxon>
        <taxon>Deinococcota</taxon>
        <taxon>Deinococci</taxon>
        <taxon>Thermales</taxon>
        <taxon>Thermaceae</taxon>
        <taxon>Thermus</taxon>
    </lineage>
</organism>
<evidence type="ECO:0000256" key="1">
    <source>
        <dbReference type="SAM" id="Phobius"/>
    </source>
</evidence>